<feature type="domain" description="UVR" evidence="7">
    <location>
        <begin position="471"/>
        <end position="506"/>
    </location>
</feature>
<dbReference type="CDD" id="cd00009">
    <property type="entry name" value="AAA"/>
    <property type="match status" value="1"/>
</dbReference>
<dbReference type="PROSITE" id="PS50151">
    <property type="entry name" value="UVR"/>
    <property type="match status" value="1"/>
</dbReference>
<dbReference type="SMART" id="SM01086">
    <property type="entry name" value="ClpB_D2-small"/>
    <property type="match status" value="1"/>
</dbReference>
<evidence type="ECO:0000256" key="1">
    <source>
        <dbReference type="ARBA" id="ARBA00022737"/>
    </source>
</evidence>
<dbReference type="SUPFAM" id="SSF81923">
    <property type="entry name" value="Double Clp-N motif"/>
    <property type="match status" value="1"/>
</dbReference>
<dbReference type="Pfam" id="PF17871">
    <property type="entry name" value="AAA_lid_9"/>
    <property type="match status" value="1"/>
</dbReference>
<dbReference type="Pfam" id="PF07724">
    <property type="entry name" value="AAA_2"/>
    <property type="match status" value="1"/>
</dbReference>
<keyword evidence="2 6" id="KW-0547">Nucleotide-binding</keyword>
<keyword evidence="9" id="KW-0378">Hydrolase</keyword>
<evidence type="ECO:0000259" key="8">
    <source>
        <dbReference type="PROSITE" id="PS51903"/>
    </source>
</evidence>
<evidence type="ECO:0000256" key="3">
    <source>
        <dbReference type="ARBA" id="ARBA00022840"/>
    </source>
</evidence>
<dbReference type="PROSITE" id="PS51903">
    <property type="entry name" value="CLP_R"/>
    <property type="match status" value="1"/>
</dbReference>
<dbReference type="InterPro" id="IPR018368">
    <property type="entry name" value="ClpA/B_CS1"/>
</dbReference>
<reference evidence="10" key="1">
    <citation type="submission" date="2016-10" db="EMBL/GenBank/DDBJ databases">
        <authorList>
            <person name="Varghese N."/>
            <person name="Submissions S."/>
        </authorList>
    </citation>
    <scope>NUCLEOTIDE SEQUENCE [LARGE SCALE GENOMIC DNA]</scope>
    <source>
        <strain evidence="10">DSM 23920</strain>
    </source>
</reference>
<dbReference type="PROSITE" id="PS00871">
    <property type="entry name" value="CLPAB_2"/>
    <property type="match status" value="1"/>
</dbReference>
<dbReference type="Pfam" id="PF02861">
    <property type="entry name" value="Clp_N"/>
    <property type="match status" value="1"/>
</dbReference>
<dbReference type="Pfam" id="PF10431">
    <property type="entry name" value="ClpB_D2-small"/>
    <property type="match status" value="1"/>
</dbReference>
<dbReference type="InterPro" id="IPR019489">
    <property type="entry name" value="Clp_ATPase_C"/>
</dbReference>
<keyword evidence="9" id="KW-0645">Protease</keyword>
<keyword evidence="10" id="KW-1185">Reference proteome</keyword>
<keyword evidence="4 6" id="KW-0143">Chaperone</keyword>
<dbReference type="Gene3D" id="1.10.1780.10">
    <property type="entry name" value="Clp, N-terminal domain"/>
    <property type="match status" value="1"/>
</dbReference>
<evidence type="ECO:0000256" key="5">
    <source>
        <dbReference type="PROSITE-ProRule" id="PRU01251"/>
    </source>
</evidence>
<dbReference type="STRING" id="408074.SAMN05660909_05664"/>
<dbReference type="InterPro" id="IPR027417">
    <property type="entry name" value="P-loop_NTPase"/>
</dbReference>
<dbReference type="GO" id="GO:0034605">
    <property type="term" value="P:cellular response to heat"/>
    <property type="evidence" value="ECO:0007669"/>
    <property type="project" value="TreeGrafter"/>
</dbReference>
<dbReference type="FunFam" id="3.40.50.300:FF:000010">
    <property type="entry name" value="Chaperone clpB 1, putative"/>
    <property type="match status" value="1"/>
</dbReference>
<dbReference type="InterPro" id="IPR001943">
    <property type="entry name" value="UVR_dom"/>
</dbReference>
<dbReference type="Proteomes" id="UP000199656">
    <property type="component" value="Unassembled WGS sequence"/>
</dbReference>
<keyword evidence="3 6" id="KW-0067">ATP-binding</keyword>
<feature type="domain" description="Clp R" evidence="8">
    <location>
        <begin position="34"/>
        <end position="180"/>
    </location>
</feature>
<sequence length="877" mass="98858">MQLDSVIILSQNYSLLLYKQAPVRVFDKFNILTMDQNFSPQVKEIISFSREEALRLGNDFIGTEHLLLGIIREGEGTAVKILQALNVDLYELRKEVELAVKDKTGKNIQNINSLPLTRQAEKVIRVTVLEAKALKSTTVETEHLMLSILKNKENVCTQILQQFDVDYDTFKNELGFVKSADPKSEFDDPGEEEFEDERKSYASKAKQTNTKSKTPVLDNFGRDITKLAESGSLDPIVGREQEIERVSQILSRRKKNNPILIGEPGVGKTAIVEGLALRIVQRKVSRVLFDKRVVSLDLAALVAGTKYRGQFEERMKAIMNELEKNRDVILFIDEIHTIVGAGGASGSLDASNIFKPALARGELQCIGASTLDEYRMYIEKDGALDRRFQKVMVEPPSVEETIQILNNIKPRYEEYHNVSYTDAAIESCVKLSDRYMTDRLLPDKAIDVLDEVGARVHLKNINVPQNILDLEKQIEDIKQEKNKVVKSQRFEEAAALRDTEKKLGEDLERAKAMWEEEVKHKRYPIDEEAIAEVVSMMTGIPVKRMVQAETEKLRRMGEDLKGAVVGQDDAISKVTKAIQRNRVGLKDPRKPIGTFIFLGPTGVGKTELAKSLARYMFDSEDALIRIDMSEYMEKFSVSRLIGAPPGYVGYEEGGQLTEKVRRKPYSVILLDEIEKAHPDIYNLLLQVLDDGILTDGLGRKVDFKNTLIIMTSNIGARQLKDFGAGVGFSTTARAVSEEDNAKSVIEKALKRTFSPEFLNRIDDVIIFNSLSKEHIYTIIDITMKSVLKRLNNLGFSLELTDEAKGFLADKGYDQQFGARPLHRAIQKYLEDPLAEEILNMNIHDGDILVADLDKENQKLVFSLQNNSSKSKSEKSEA</sequence>
<accession>A0A1H4GUT6</accession>
<dbReference type="EMBL" id="FNRL01000057">
    <property type="protein sequence ID" value="SEB12402.1"/>
    <property type="molecule type" value="Genomic_DNA"/>
</dbReference>
<keyword evidence="1 5" id="KW-0677">Repeat</keyword>
<dbReference type="InterPro" id="IPR050130">
    <property type="entry name" value="ClpA_ClpB"/>
</dbReference>
<evidence type="ECO:0000313" key="10">
    <source>
        <dbReference type="Proteomes" id="UP000199656"/>
    </source>
</evidence>
<dbReference type="PROSITE" id="PS00870">
    <property type="entry name" value="CLPAB_1"/>
    <property type="match status" value="1"/>
</dbReference>
<dbReference type="Gene3D" id="1.10.8.60">
    <property type="match status" value="2"/>
</dbReference>
<protein>
    <submittedName>
        <fullName evidence="9">ATP-dependent Clp protease ATP-binding subunit ClpC</fullName>
    </submittedName>
</protein>
<dbReference type="InterPro" id="IPR028299">
    <property type="entry name" value="ClpA/B_CS2"/>
</dbReference>
<evidence type="ECO:0000256" key="6">
    <source>
        <dbReference type="RuleBase" id="RU004432"/>
    </source>
</evidence>
<evidence type="ECO:0000259" key="7">
    <source>
        <dbReference type="PROSITE" id="PS50151"/>
    </source>
</evidence>
<evidence type="ECO:0000256" key="4">
    <source>
        <dbReference type="ARBA" id="ARBA00023186"/>
    </source>
</evidence>
<dbReference type="AlphaFoldDB" id="A0A1H4GUT6"/>
<evidence type="ECO:0000313" key="9">
    <source>
        <dbReference type="EMBL" id="SEB12402.1"/>
    </source>
</evidence>
<dbReference type="InterPro" id="IPR003593">
    <property type="entry name" value="AAA+_ATPase"/>
</dbReference>
<proteinExistence type="inferred from homology"/>
<dbReference type="Gene3D" id="3.40.50.300">
    <property type="entry name" value="P-loop containing nucleotide triphosphate hydrolases"/>
    <property type="match status" value="2"/>
</dbReference>
<dbReference type="GO" id="GO:0005524">
    <property type="term" value="F:ATP binding"/>
    <property type="evidence" value="ECO:0007669"/>
    <property type="project" value="UniProtKB-KW"/>
</dbReference>
<dbReference type="InterPro" id="IPR003959">
    <property type="entry name" value="ATPase_AAA_core"/>
</dbReference>
<dbReference type="SUPFAM" id="SSF52540">
    <property type="entry name" value="P-loop containing nucleoside triphosphate hydrolases"/>
    <property type="match status" value="2"/>
</dbReference>
<dbReference type="GO" id="GO:0006508">
    <property type="term" value="P:proteolysis"/>
    <property type="evidence" value="ECO:0007669"/>
    <property type="project" value="UniProtKB-KW"/>
</dbReference>
<dbReference type="Pfam" id="PF00004">
    <property type="entry name" value="AAA"/>
    <property type="match status" value="1"/>
</dbReference>
<dbReference type="InterPro" id="IPR036628">
    <property type="entry name" value="Clp_N_dom_sf"/>
</dbReference>
<dbReference type="FunFam" id="3.40.50.300:FF:000025">
    <property type="entry name" value="ATP-dependent Clp protease subunit"/>
    <property type="match status" value="1"/>
</dbReference>
<dbReference type="InterPro" id="IPR001270">
    <property type="entry name" value="ClpA/B"/>
</dbReference>
<evidence type="ECO:0000256" key="2">
    <source>
        <dbReference type="ARBA" id="ARBA00022741"/>
    </source>
</evidence>
<dbReference type="SMART" id="SM00382">
    <property type="entry name" value="AAA"/>
    <property type="match status" value="2"/>
</dbReference>
<name>A0A1H4GUT6_9BACT</name>
<organism evidence="9 10">
    <name type="scientific">Chitinophaga terrae</name>
    <name type="common">ex Kim and Jung 2007</name>
    <dbReference type="NCBI Taxonomy" id="408074"/>
    <lineage>
        <taxon>Bacteria</taxon>
        <taxon>Pseudomonadati</taxon>
        <taxon>Bacteroidota</taxon>
        <taxon>Chitinophagia</taxon>
        <taxon>Chitinophagales</taxon>
        <taxon>Chitinophagaceae</taxon>
        <taxon>Chitinophaga</taxon>
    </lineage>
</organism>
<dbReference type="PANTHER" id="PTHR11638:SF18">
    <property type="entry name" value="HEAT SHOCK PROTEIN 104"/>
    <property type="match status" value="1"/>
</dbReference>
<dbReference type="Gene3D" id="4.10.860.10">
    <property type="entry name" value="UVR domain"/>
    <property type="match status" value="1"/>
</dbReference>
<dbReference type="PRINTS" id="PR00300">
    <property type="entry name" value="CLPPROTEASEA"/>
</dbReference>
<gene>
    <name evidence="9" type="ORF">SAMN05660909_05664</name>
</gene>
<dbReference type="PANTHER" id="PTHR11638">
    <property type="entry name" value="ATP-DEPENDENT CLP PROTEASE"/>
    <property type="match status" value="1"/>
</dbReference>
<comment type="similarity">
    <text evidence="6">Belongs to the ClpA/ClpB family.</text>
</comment>
<dbReference type="GO" id="GO:0016887">
    <property type="term" value="F:ATP hydrolysis activity"/>
    <property type="evidence" value="ECO:0007669"/>
    <property type="project" value="InterPro"/>
</dbReference>
<dbReference type="InterPro" id="IPR004176">
    <property type="entry name" value="Clp_R_N"/>
</dbReference>
<dbReference type="GO" id="GO:0005737">
    <property type="term" value="C:cytoplasm"/>
    <property type="evidence" value="ECO:0007669"/>
    <property type="project" value="TreeGrafter"/>
</dbReference>
<dbReference type="CDD" id="cd19499">
    <property type="entry name" value="RecA-like_ClpB_Hsp104-like"/>
    <property type="match status" value="1"/>
</dbReference>
<dbReference type="InterPro" id="IPR041546">
    <property type="entry name" value="ClpA/ClpB_AAA_lid"/>
</dbReference>
<dbReference type="GO" id="GO:0008233">
    <property type="term" value="F:peptidase activity"/>
    <property type="evidence" value="ECO:0007669"/>
    <property type="project" value="UniProtKB-KW"/>
</dbReference>